<dbReference type="InterPro" id="IPR018490">
    <property type="entry name" value="cNMP-bd_dom_sf"/>
</dbReference>
<evidence type="ECO:0000256" key="3">
    <source>
        <dbReference type="ARBA" id="ARBA00023163"/>
    </source>
</evidence>
<organism evidence="5 6">
    <name type="scientific">Coprobacillus cateniformis</name>
    <dbReference type="NCBI Taxonomy" id="100884"/>
    <lineage>
        <taxon>Bacteria</taxon>
        <taxon>Bacillati</taxon>
        <taxon>Bacillota</taxon>
        <taxon>Erysipelotrichia</taxon>
        <taxon>Erysipelotrichales</taxon>
        <taxon>Coprobacillaceae</taxon>
        <taxon>Coprobacillus</taxon>
    </lineage>
</organism>
<gene>
    <name evidence="5" type="ORF">HMPREF9488_02017</name>
</gene>
<dbReference type="STRING" id="100884.GCA_000269565_02117"/>
<protein>
    <submittedName>
        <fullName evidence="5">Crp/Fnr family Transcriptional regulator</fullName>
    </submittedName>
</protein>
<dbReference type="EMBL" id="ADKX01000034">
    <property type="protein sequence ID" value="EFW04611.1"/>
    <property type="molecule type" value="Genomic_DNA"/>
</dbReference>
<reference evidence="5 6" key="1">
    <citation type="submission" date="2010-12" db="EMBL/GenBank/DDBJ databases">
        <title>The Genome Sequence of Coprobacillus sp. strain 29_1.</title>
        <authorList>
            <consortium name="The Broad Institute Genome Sequencing Platform"/>
            <person name="Earl A."/>
            <person name="Ward D."/>
            <person name="Feldgarden M."/>
            <person name="Gevers D."/>
            <person name="Daigneault M."/>
            <person name="Sibley C.D."/>
            <person name="White A."/>
            <person name="Strauss J."/>
            <person name="Allen-Vercoe E."/>
            <person name="Young S.K."/>
            <person name="Zeng Q."/>
            <person name="Gargeya S."/>
            <person name="Fitzgerald M."/>
            <person name="Haas B."/>
            <person name="Abouelleil A."/>
            <person name="Alvarado L."/>
            <person name="Arachchi H.M."/>
            <person name="Berlin A."/>
            <person name="Brown A."/>
            <person name="Chapman S.B."/>
            <person name="Chen Z."/>
            <person name="Dunbar C."/>
            <person name="Freedman E."/>
            <person name="Gearin G."/>
            <person name="Gellesch M."/>
            <person name="Goldberg J."/>
            <person name="Griggs A."/>
            <person name="Gujja S."/>
            <person name="Heilman E."/>
            <person name="Heiman D."/>
            <person name="Howarth C."/>
            <person name="Larson L."/>
            <person name="Lui A."/>
            <person name="MacDonald P.J.P."/>
            <person name="Mehta T."/>
            <person name="Montmayeur A."/>
            <person name="Murphy C."/>
            <person name="Neiman D."/>
            <person name="Pearson M."/>
            <person name="Priest M."/>
            <person name="Roberts A."/>
            <person name="Saif S."/>
            <person name="Shea T."/>
            <person name="Shenoy N."/>
            <person name="Sisk P."/>
            <person name="Stolte C."/>
            <person name="Sykes S."/>
            <person name="White J."/>
            <person name="Yandava C."/>
            <person name="Nusbaum C."/>
            <person name="Birren B."/>
        </authorList>
    </citation>
    <scope>NUCLEOTIDE SEQUENCE [LARGE SCALE GENOMIC DNA]</scope>
    <source>
        <strain evidence="5 6">29_1</strain>
    </source>
</reference>
<dbReference type="RefSeq" id="WP_008789117.1">
    <property type="nucleotide sequence ID" value="NZ_AKCB01000001.1"/>
</dbReference>
<dbReference type="SUPFAM" id="SSF46785">
    <property type="entry name" value="Winged helix' DNA-binding domain"/>
    <property type="match status" value="1"/>
</dbReference>
<dbReference type="HOGENOM" id="CLU_075053_7_2_9"/>
<dbReference type="CDD" id="cd00092">
    <property type="entry name" value="HTH_CRP"/>
    <property type="match status" value="1"/>
</dbReference>
<dbReference type="GO" id="GO:0006355">
    <property type="term" value="P:regulation of DNA-templated transcription"/>
    <property type="evidence" value="ECO:0007669"/>
    <property type="project" value="InterPro"/>
</dbReference>
<dbReference type="Proteomes" id="UP000003157">
    <property type="component" value="Unassembled WGS sequence"/>
</dbReference>
<dbReference type="InterPro" id="IPR000595">
    <property type="entry name" value="cNMP-bd_dom"/>
</dbReference>
<keyword evidence="1" id="KW-0805">Transcription regulation</keyword>
<proteinExistence type="predicted"/>
<evidence type="ECO:0000256" key="1">
    <source>
        <dbReference type="ARBA" id="ARBA00023015"/>
    </source>
</evidence>
<keyword evidence="3" id="KW-0804">Transcription</keyword>
<comment type="caution">
    <text evidence="5">The sequence shown here is derived from an EMBL/GenBank/DDBJ whole genome shotgun (WGS) entry which is preliminary data.</text>
</comment>
<evidence type="ECO:0000313" key="5">
    <source>
        <dbReference type="EMBL" id="EFW04611.1"/>
    </source>
</evidence>
<dbReference type="GeneID" id="78229957"/>
<dbReference type="InterPro" id="IPR036390">
    <property type="entry name" value="WH_DNA-bd_sf"/>
</dbReference>
<dbReference type="SMART" id="SM00419">
    <property type="entry name" value="HTH_CRP"/>
    <property type="match status" value="1"/>
</dbReference>
<dbReference type="GO" id="GO:0003677">
    <property type="term" value="F:DNA binding"/>
    <property type="evidence" value="ECO:0007669"/>
    <property type="project" value="UniProtKB-KW"/>
</dbReference>
<keyword evidence="6" id="KW-1185">Reference proteome</keyword>
<dbReference type="Pfam" id="PF13545">
    <property type="entry name" value="HTH_Crp_2"/>
    <property type="match status" value="1"/>
</dbReference>
<dbReference type="Gene3D" id="2.60.120.10">
    <property type="entry name" value="Jelly Rolls"/>
    <property type="match status" value="1"/>
</dbReference>
<dbReference type="SUPFAM" id="SSF51206">
    <property type="entry name" value="cAMP-binding domain-like"/>
    <property type="match status" value="1"/>
</dbReference>
<dbReference type="eggNOG" id="COG0664">
    <property type="taxonomic scope" value="Bacteria"/>
</dbReference>
<evidence type="ECO:0000259" key="4">
    <source>
        <dbReference type="PROSITE" id="PS51063"/>
    </source>
</evidence>
<dbReference type="AlphaFoldDB" id="E7GB76"/>
<dbReference type="PROSITE" id="PS51063">
    <property type="entry name" value="HTH_CRP_2"/>
    <property type="match status" value="1"/>
</dbReference>
<dbReference type="CDD" id="cd00038">
    <property type="entry name" value="CAP_ED"/>
    <property type="match status" value="1"/>
</dbReference>
<dbReference type="Pfam" id="PF00027">
    <property type="entry name" value="cNMP_binding"/>
    <property type="match status" value="1"/>
</dbReference>
<evidence type="ECO:0000313" key="6">
    <source>
        <dbReference type="Proteomes" id="UP000003157"/>
    </source>
</evidence>
<keyword evidence="2" id="KW-0238">DNA-binding</keyword>
<accession>E7GB76</accession>
<dbReference type="InterPro" id="IPR036388">
    <property type="entry name" value="WH-like_DNA-bd_sf"/>
</dbReference>
<dbReference type="OrthoDB" id="9776746at2"/>
<dbReference type="InterPro" id="IPR014710">
    <property type="entry name" value="RmlC-like_jellyroll"/>
</dbReference>
<dbReference type="Gene3D" id="1.10.10.10">
    <property type="entry name" value="Winged helix-like DNA-binding domain superfamily/Winged helix DNA-binding domain"/>
    <property type="match status" value="1"/>
</dbReference>
<feature type="domain" description="HTH crp-type" evidence="4">
    <location>
        <begin position="152"/>
        <end position="218"/>
    </location>
</feature>
<name>E7GB76_9FIRM</name>
<evidence type="ECO:0000256" key="2">
    <source>
        <dbReference type="ARBA" id="ARBA00023125"/>
    </source>
</evidence>
<sequence>MLEKSDLKLLMNSFPFWKQLTPEQKNHIEEKAFSKTYLKNTTLYNGDIECLGVILVKSGCLRVYMLSPDGREITLYRLYESDICVLSASCILQNITFDIYIDANTDCKTLQINSTDFGKIAHENAHVELFAYKTATDRFSKVMWAMEQILFMSFDQRLALFLIEEADHSNNYIIKATHEQIAKLIGSAREVVTRMLKYFSEEGFVRLSRGQIEIIDYQKLKNLTK</sequence>
<dbReference type="InterPro" id="IPR012318">
    <property type="entry name" value="HTH_CRP"/>
</dbReference>